<proteinExistence type="predicted"/>
<protein>
    <submittedName>
        <fullName evidence="1">Uncharacterized protein</fullName>
    </submittedName>
</protein>
<keyword evidence="2" id="KW-1185">Reference proteome</keyword>
<dbReference type="Proteomes" id="UP001054945">
    <property type="component" value="Unassembled WGS sequence"/>
</dbReference>
<name>A0AAV4XAZ5_CAEEX</name>
<reference evidence="1 2" key="1">
    <citation type="submission" date="2021-06" db="EMBL/GenBank/DDBJ databases">
        <title>Caerostris extrusa draft genome.</title>
        <authorList>
            <person name="Kono N."/>
            <person name="Arakawa K."/>
        </authorList>
    </citation>
    <scope>NUCLEOTIDE SEQUENCE [LARGE SCALE GENOMIC DNA]</scope>
</reference>
<dbReference type="EMBL" id="BPLR01017365">
    <property type="protein sequence ID" value="GIY90964.1"/>
    <property type="molecule type" value="Genomic_DNA"/>
</dbReference>
<sequence length="106" mass="11650">MRVVSFHHRPEAVKTRSCCCCNAMSIDTLSLRVRTEGEIGVLCTPSLDGSSDFWGAHPSFQRMEASGDNPLPHPEASGDRNLTFHPTPGHLFRILDMGLSPFQLGI</sequence>
<evidence type="ECO:0000313" key="2">
    <source>
        <dbReference type="Proteomes" id="UP001054945"/>
    </source>
</evidence>
<comment type="caution">
    <text evidence="1">The sequence shown here is derived from an EMBL/GenBank/DDBJ whole genome shotgun (WGS) entry which is preliminary data.</text>
</comment>
<gene>
    <name evidence="1" type="ORF">CEXT_88701</name>
</gene>
<evidence type="ECO:0000313" key="1">
    <source>
        <dbReference type="EMBL" id="GIY90964.1"/>
    </source>
</evidence>
<accession>A0AAV4XAZ5</accession>
<organism evidence="1 2">
    <name type="scientific">Caerostris extrusa</name>
    <name type="common">Bark spider</name>
    <name type="synonym">Caerostris bankana</name>
    <dbReference type="NCBI Taxonomy" id="172846"/>
    <lineage>
        <taxon>Eukaryota</taxon>
        <taxon>Metazoa</taxon>
        <taxon>Ecdysozoa</taxon>
        <taxon>Arthropoda</taxon>
        <taxon>Chelicerata</taxon>
        <taxon>Arachnida</taxon>
        <taxon>Araneae</taxon>
        <taxon>Araneomorphae</taxon>
        <taxon>Entelegynae</taxon>
        <taxon>Araneoidea</taxon>
        <taxon>Araneidae</taxon>
        <taxon>Caerostris</taxon>
    </lineage>
</organism>
<dbReference type="AlphaFoldDB" id="A0AAV4XAZ5"/>